<name>A0A0P9D0R7_9BACL</name>
<dbReference type="Gene3D" id="3.40.140.10">
    <property type="entry name" value="Cytidine Deaminase, domain 2"/>
    <property type="match status" value="1"/>
</dbReference>
<evidence type="ECO:0000259" key="7">
    <source>
        <dbReference type="PROSITE" id="PS50249"/>
    </source>
</evidence>
<keyword evidence="3" id="KW-0479">Metal-binding</keyword>
<dbReference type="RefSeq" id="WP_054967477.1">
    <property type="nucleotide sequence ID" value="NZ_LJCO01000008.1"/>
</dbReference>
<evidence type="ECO:0000313" key="8">
    <source>
        <dbReference type="EMBL" id="KPV45683.1"/>
    </source>
</evidence>
<keyword evidence="9" id="KW-1185">Reference proteome</keyword>
<keyword evidence="2" id="KW-0645">Protease</keyword>
<protein>
    <submittedName>
        <fullName evidence="8">DNA repair protein RadC</fullName>
    </submittedName>
</protein>
<accession>A0A0P9D0R7</accession>
<evidence type="ECO:0000256" key="2">
    <source>
        <dbReference type="ARBA" id="ARBA00022670"/>
    </source>
</evidence>
<proteinExistence type="inferred from homology"/>
<dbReference type="Proteomes" id="UP000050482">
    <property type="component" value="Unassembled WGS sequence"/>
</dbReference>
<evidence type="ECO:0000256" key="3">
    <source>
        <dbReference type="ARBA" id="ARBA00022723"/>
    </source>
</evidence>
<comment type="similarity">
    <text evidence="1">Belongs to the UPF0758 family.</text>
</comment>
<evidence type="ECO:0000256" key="4">
    <source>
        <dbReference type="ARBA" id="ARBA00022801"/>
    </source>
</evidence>
<dbReference type="EMBL" id="LJCO01000008">
    <property type="protein sequence ID" value="KPV45683.1"/>
    <property type="molecule type" value="Genomic_DNA"/>
</dbReference>
<dbReference type="InterPro" id="IPR001405">
    <property type="entry name" value="UPF0758"/>
</dbReference>
<keyword evidence="5" id="KW-0862">Zinc</keyword>
<dbReference type="PANTHER" id="PTHR30471:SF3">
    <property type="entry name" value="UPF0758 PROTEIN YEES-RELATED"/>
    <property type="match status" value="1"/>
</dbReference>
<dbReference type="AlphaFoldDB" id="A0A0P9D0R7"/>
<evidence type="ECO:0000256" key="1">
    <source>
        <dbReference type="ARBA" id="ARBA00010243"/>
    </source>
</evidence>
<comment type="caution">
    <text evidence="8">The sequence shown here is derived from an EMBL/GenBank/DDBJ whole genome shotgun (WGS) entry which is preliminary data.</text>
</comment>
<dbReference type="PROSITE" id="PS01302">
    <property type="entry name" value="UPF0758"/>
    <property type="match status" value="1"/>
</dbReference>
<keyword evidence="6" id="KW-0482">Metalloprotease</keyword>
<reference evidence="8 9" key="1">
    <citation type="submission" date="2015-09" db="EMBL/GenBank/DDBJ databases">
        <title>Draft genome sequence of Alicyclobacillus ferrooxydans DSM 22381.</title>
        <authorList>
            <person name="Hemp J."/>
        </authorList>
    </citation>
    <scope>NUCLEOTIDE SEQUENCE [LARGE SCALE GENOMIC DNA]</scope>
    <source>
        <strain evidence="8 9">TC-34</strain>
    </source>
</reference>
<evidence type="ECO:0000313" key="9">
    <source>
        <dbReference type="Proteomes" id="UP000050482"/>
    </source>
</evidence>
<dbReference type="GO" id="GO:0008237">
    <property type="term" value="F:metallopeptidase activity"/>
    <property type="evidence" value="ECO:0007669"/>
    <property type="project" value="UniProtKB-KW"/>
</dbReference>
<dbReference type="STRING" id="471514.AN477_01905"/>
<dbReference type="InterPro" id="IPR025657">
    <property type="entry name" value="RadC_JAB"/>
</dbReference>
<dbReference type="PATRIC" id="fig|471514.4.peg.389"/>
<organism evidence="8 9">
    <name type="scientific">Alicyclobacillus ferrooxydans</name>
    <dbReference type="NCBI Taxonomy" id="471514"/>
    <lineage>
        <taxon>Bacteria</taxon>
        <taxon>Bacillati</taxon>
        <taxon>Bacillota</taxon>
        <taxon>Bacilli</taxon>
        <taxon>Bacillales</taxon>
        <taxon>Alicyclobacillaceae</taxon>
        <taxon>Alicyclobacillus</taxon>
    </lineage>
</organism>
<dbReference type="PANTHER" id="PTHR30471">
    <property type="entry name" value="DNA REPAIR PROTEIN RADC"/>
    <property type="match status" value="1"/>
</dbReference>
<evidence type="ECO:0000256" key="5">
    <source>
        <dbReference type="ARBA" id="ARBA00022833"/>
    </source>
</evidence>
<sequence>MGDGQMATINVVRIELIKERNFKYSGSRQIRCAEDAASILWEYIGNTDREEVVVMVLSTKHYVNALNTVSIGSLDASVVHPREVFKPAILANASDIIVGHNHPSGDPAASPEDIAVTKRLVEAGRMLGIDVLDHIIIGDPGRSVSMKAQGLM</sequence>
<gene>
    <name evidence="8" type="ORF">AN477_01905</name>
</gene>
<feature type="domain" description="MPN" evidence="7">
    <location>
        <begin position="29"/>
        <end position="152"/>
    </location>
</feature>
<evidence type="ECO:0000256" key="6">
    <source>
        <dbReference type="ARBA" id="ARBA00023049"/>
    </source>
</evidence>
<keyword evidence="4" id="KW-0378">Hydrolase</keyword>
<dbReference type="GO" id="GO:0046872">
    <property type="term" value="F:metal ion binding"/>
    <property type="evidence" value="ECO:0007669"/>
    <property type="project" value="UniProtKB-KW"/>
</dbReference>
<dbReference type="InterPro" id="IPR020891">
    <property type="entry name" value="UPF0758_CS"/>
</dbReference>
<dbReference type="CDD" id="cd08071">
    <property type="entry name" value="MPN_DUF2466"/>
    <property type="match status" value="1"/>
</dbReference>
<dbReference type="Pfam" id="PF04002">
    <property type="entry name" value="RadC"/>
    <property type="match status" value="1"/>
</dbReference>
<dbReference type="PROSITE" id="PS50249">
    <property type="entry name" value="MPN"/>
    <property type="match status" value="1"/>
</dbReference>
<dbReference type="GO" id="GO:0006508">
    <property type="term" value="P:proteolysis"/>
    <property type="evidence" value="ECO:0007669"/>
    <property type="project" value="UniProtKB-KW"/>
</dbReference>
<dbReference type="InterPro" id="IPR037518">
    <property type="entry name" value="MPN"/>
</dbReference>